<dbReference type="EMBL" id="BAABFT010000013">
    <property type="protein sequence ID" value="GAA4333569.1"/>
    <property type="molecule type" value="Genomic_DNA"/>
</dbReference>
<evidence type="ECO:0000313" key="3">
    <source>
        <dbReference type="EMBL" id="GAA4333569.1"/>
    </source>
</evidence>
<evidence type="ECO:0000259" key="2">
    <source>
        <dbReference type="PROSITE" id="PS50213"/>
    </source>
</evidence>
<dbReference type="Gene3D" id="2.30.180.10">
    <property type="entry name" value="FAS1 domain"/>
    <property type="match status" value="1"/>
</dbReference>
<evidence type="ECO:0000313" key="4">
    <source>
        <dbReference type="Proteomes" id="UP001500582"/>
    </source>
</evidence>
<feature type="domain" description="FAS1" evidence="2">
    <location>
        <begin position="32"/>
        <end position="177"/>
    </location>
</feature>
<feature type="signal peptide" evidence="1">
    <location>
        <begin position="1"/>
        <end position="19"/>
    </location>
</feature>
<reference evidence="4" key="1">
    <citation type="journal article" date="2019" name="Int. J. Syst. Evol. Microbiol.">
        <title>The Global Catalogue of Microorganisms (GCM) 10K type strain sequencing project: providing services to taxonomists for standard genome sequencing and annotation.</title>
        <authorList>
            <consortium name="The Broad Institute Genomics Platform"/>
            <consortium name="The Broad Institute Genome Sequencing Center for Infectious Disease"/>
            <person name="Wu L."/>
            <person name="Ma J."/>
        </authorList>
    </citation>
    <scope>NUCLEOTIDE SEQUENCE [LARGE SCALE GENOMIC DNA]</scope>
    <source>
        <strain evidence="4">JCM 17705</strain>
    </source>
</reference>
<evidence type="ECO:0000256" key="1">
    <source>
        <dbReference type="SAM" id="SignalP"/>
    </source>
</evidence>
<organism evidence="3 4">
    <name type="scientific">Mucilaginibacter gynuensis</name>
    <dbReference type="NCBI Taxonomy" id="1302236"/>
    <lineage>
        <taxon>Bacteria</taxon>
        <taxon>Pseudomonadati</taxon>
        <taxon>Bacteroidota</taxon>
        <taxon>Sphingobacteriia</taxon>
        <taxon>Sphingobacteriales</taxon>
        <taxon>Sphingobacteriaceae</taxon>
        <taxon>Mucilaginibacter</taxon>
    </lineage>
</organism>
<dbReference type="Proteomes" id="UP001500582">
    <property type="component" value="Unassembled WGS sequence"/>
</dbReference>
<keyword evidence="4" id="KW-1185">Reference proteome</keyword>
<comment type="caution">
    <text evidence="3">The sequence shown here is derived from an EMBL/GenBank/DDBJ whole genome shotgun (WGS) entry which is preliminary data.</text>
</comment>
<keyword evidence="1" id="KW-0732">Signal</keyword>
<dbReference type="PANTHER" id="PTHR10900:SF77">
    <property type="entry name" value="FI19380P1"/>
    <property type="match status" value="1"/>
</dbReference>
<sequence>MRKFILAFLAGLLCLHVSAQVKTIDGDNMPATKSIYDNLATAKNFTVLLNAIQKAGLSTQFTGTTPVTILAPNNKAFAALPAGTIDTLLKPEHKIELARLINNHILAGKITSADIARQIKMNNGQAVFTTLAGSKLTAKIDANRNIALTDENGSQSVVSRFDVQQLNGVLHTVTALLIPSPAL</sequence>
<dbReference type="InterPro" id="IPR036378">
    <property type="entry name" value="FAS1_dom_sf"/>
</dbReference>
<feature type="chain" id="PRO_5045831694" evidence="1">
    <location>
        <begin position="20"/>
        <end position="183"/>
    </location>
</feature>
<gene>
    <name evidence="3" type="ORF">GCM10023149_40420</name>
</gene>
<name>A0ABP8H2S8_9SPHI</name>
<accession>A0ABP8H2S8</accession>
<dbReference type="SUPFAM" id="SSF82153">
    <property type="entry name" value="FAS1 domain"/>
    <property type="match status" value="1"/>
</dbReference>
<protein>
    <submittedName>
        <fullName evidence="3">Fasciclin domain-containing protein</fullName>
    </submittedName>
</protein>
<dbReference type="InterPro" id="IPR050904">
    <property type="entry name" value="Adhesion/Biosynth-related"/>
</dbReference>
<proteinExistence type="predicted"/>
<dbReference type="SMART" id="SM00554">
    <property type="entry name" value="FAS1"/>
    <property type="match status" value="1"/>
</dbReference>
<dbReference type="Pfam" id="PF02469">
    <property type="entry name" value="Fasciclin"/>
    <property type="match status" value="1"/>
</dbReference>
<dbReference type="PROSITE" id="PS50213">
    <property type="entry name" value="FAS1"/>
    <property type="match status" value="1"/>
</dbReference>
<dbReference type="PANTHER" id="PTHR10900">
    <property type="entry name" value="PERIOSTIN-RELATED"/>
    <property type="match status" value="1"/>
</dbReference>
<dbReference type="RefSeq" id="WP_345212987.1">
    <property type="nucleotide sequence ID" value="NZ_BAABFT010000013.1"/>
</dbReference>
<dbReference type="InterPro" id="IPR000782">
    <property type="entry name" value="FAS1_domain"/>
</dbReference>